<dbReference type="Gene3D" id="1.10.3730.10">
    <property type="entry name" value="ProC C-terminal domain-like"/>
    <property type="match status" value="1"/>
</dbReference>
<dbReference type="EMBL" id="MFSU01000018">
    <property type="protein sequence ID" value="OGI48819.1"/>
    <property type="molecule type" value="Genomic_DNA"/>
</dbReference>
<protein>
    <recommendedName>
        <fullName evidence="8 9">Pyrroline-5-carboxylate reductase</fullName>
        <shortName evidence="8">P5C reductase</shortName>
        <shortName evidence="8">P5CR</shortName>
        <ecNumber evidence="8 9">1.5.1.2</ecNumber>
    </recommendedName>
    <alternativeName>
        <fullName evidence="8">PCA reductase</fullName>
    </alternativeName>
</protein>
<dbReference type="PANTHER" id="PTHR11645:SF0">
    <property type="entry name" value="PYRROLINE-5-CARBOXYLATE REDUCTASE 3"/>
    <property type="match status" value="1"/>
</dbReference>
<name>A0A1F6TUU9_9PROT</name>
<dbReference type="InterPro" id="IPR029036">
    <property type="entry name" value="P5CR_dimer"/>
</dbReference>
<dbReference type="PANTHER" id="PTHR11645">
    <property type="entry name" value="PYRROLINE-5-CARBOXYLATE REDUCTASE"/>
    <property type="match status" value="1"/>
</dbReference>
<feature type="binding site" evidence="10">
    <location>
        <begin position="9"/>
        <end position="14"/>
    </location>
    <ligand>
        <name>NADP(+)</name>
        <dbReference type="ChEBI" id="CHEBI:58349"/>
    </ligand>
</feature>
<evidence type="ECO:0000313" key="14">
    <source>
        <dbReference type="EMBL" id="OGI48819.1"/>
    </source>
</evidence>
<dbReference type="PIRSF" id="PIRSF000193">
    <property type="entry name" value="Pyrrol-5-carb_rd"/>
    <property type="match status" value="1"/>
</dbReference>
<reference evidence="14 15" key="1">
    <citation type="journal article" date="2016" name="Nat. Commun.">
        <title>Thousands of microbial genomes shed light on interconnected biogeochemical processes in an aquifer system.</title>
        <authorList>
            <person name="Anantharaman K."/>
            <person name="Brown C.T."/>
            <person name="Hug L.A."/>
            <person name="Sharon I."/>
            <person name="Castelle C.J."/>
            <person name="Probst A.J."/>
            <person name="Thomas B.C."/>
            <person name="Singh A."/>
            <person name="Wilkins M.J."/>
            <person name="Karaoz U."/>
            <person name="Brodie E.L."/>
            <person name="Williams K.H."/>
            <person name="Hubbard S.S."/>
            <person name="Banfield J.F."/>
        </authorList>
    </citation>
    <scope>NUCLEOTIDE SEQUENCE [LARGE SCALE GENOMIC DNA]</scope>
</reference>
<dbReference type="EC" id="1.5.1.2" evidence="8 9"/>
<dbReference type="GO" id="GO:0004735">
    <property type="term" value="F:pyrroline-5-carboxylate reductase activity"/>
    <property type="evidence" value="ECO:0007669"/>
    <property type="project" value="UniProtKB-UniRule"/>
</dbReference>
<feature type="domain" description="Pyrroline-5-carboxylate reductase catalytic N-terminal" evidence="12">
    <location>
        <begin position="6"/>
        <end position="100"/>
    </location>
</feature>
<dbReference type="PROSITE" id="PS00521">
    <property type="entry name" value="P5CR"/>
    <property type="match status" value="1"/>
</dbReference>
<dbReference type="GO" id="GO:0055129">
    <property type="term" value="P:L-proline biosynthetic process"/>
    <property type="evidence" value="ECO:0007669"/>
    <property type="project" value="UniProtKB-UniRule"/>
</dbReference>
<evidence type="ECO:0000256" key="5">
    <source>
        <dbReference type="ARBA" id="ARBA00022650"/>
    </source>
</evidence>
<comment type="function">
    <text evidence="8">Catalyzes the reduction of 1-pyrroline-5-carboxylate (PCA) to L-proline.</text>
</comment>
<evidence type="ECO:0000256" key="7">
    <source>
        <dbReference type="ARBA" id="ARBA00023002"/>
    </source>
</evidence>
<dbReference type="GO" id="GO:0005737">
    <property type="term" value="C:cytoplasm"/>
    <property type="evidence" value="ECO:0007669"/>
    <property type="project" value="UniProtKB-SubCell"/>
</dbReference>
<accession>A0A1F6TUU9</accession>
<dbReference type="FunFam" id="1.10.3730.10:FF:000001">
    <property type="entry name" value="Pyrroline-5-carboxylate reductase"/>
    <property type="match status" value="1"/>
</dbReference>
<keyword evidence="6 8" id="KW-0521">NADP</keyword>
<keyword evidence="4 8" id="KW-0028">Amino-acid biosynthesis</keyword>
<evidence type="ECO:0000256" key="1">
    <source>
        <dbReference type="ARBA" id="ARBA00004496"/>
    </source>
</evidence>
<evidence type="ECO:0000256" key="6">
    <source>
        <dbReference type="ARBA" id="ARBA00022857"/>
    </source>
</evidence>
<evidence type="ECO:0000256" key="3">
    <source>
        <dbReference type="ARBA" id="ARBA00022490"/>
    </source>
</evidence>
<dbReference type="InterPro" id="IPR008927">
    <property type="entry name" value="6-PGluconate_DH-like_C_sf"/>
</dbReference>
<comment type="caution">
    <text evidence="14">The sequence shown here is derived from an EMBL/GenBank/DDBJ whole genome shotgun (WGS) entry which is preliminary data.</text>
</comment>
<dbReference type="Proteomes" id="UP000178885">
    <property type="component" value="Unassembled WGS sequence"/>
</dbReference>
<gene>
    <name evidence="8" type="primary">proC</name>
    <name evidence="14" type="ORF">A2151_04475</name>
</gene>
<dbReference type="Pfam" id="PF14748">
    <property type="entry name" value="P5CR_dimer"/>
    <property type="match status" value="1"/>
</dbReference>
<keyword evidence="3 8" id="KW-0963">Cytoplasm</keyword>
<dbReference type="InterPro" id="IPR028939">
    <property type="entry name" value="P5C_Rdtase_cat_N"/>
</dbReference>
<evidence type="ECO:0000259" key="12">
    <source>
        <dbReference type="Pfam" id="PF03807"/>
    </source>
</evidence>
<dbReference type="InterPro" id="IPR053790">
    <property type="entry name" value="P5CR-like_CS"/>
</dbReference>
<dbReference type="HAMAP" id="MF_01925">
    <property type="entry name" value="P5C_reductase"/>
    <property type="match status" value="1"/>
</dbReference>
<dbReference type="UniPathway" id="UPA00098">
    <property type="reaction ID" value="UER00361"/>
</dbReference>
<comment type="catalytic activity">
    <reaction evidence="8">
        <text>L-proline + NAD(+) = (S)-1-pyrroline-5-carboxylate + NADH + 2 H(+)</text>
        <dbReference type="Rhea" id="RHEA:14105"/>
        <dbReference type="ChEBI" id="CHEBI:15378"/>
        <dbReference type="ChEBI" id="CHEBI:17388"/>
        <dbReference type="ChEBI" id="CHEBI:57540"/>
        <dbReference type="ChEBI" id="CHEBI:57945"/>
        <dbReference type="ChEBI" id="CHEBI:60039"/>
        <dbReference type="EC" id="1.5.1.2"/>
    </reaction>
</comment>
<sequence>MGGPVIGFIGAGNMARSLAGGLVRNGWDRGRILLSDPLPEQRAGAQQALGLKTYADNAEVAARADILVLAVKPQVLAEVAAALAPAVQRRKPLIVSIAAGVHIEDIERWLGGDLPIVRVMPNTAALIGSGASGLFANARVSEPQRDAAESILRAVGVTVWLEDEYLLDVVTALSGSGPAYFFLVMEALEQAAIESGLAPAQARLLTLETAFGAAKMALEGSEEPRELRRRVTSPGGTTEQAIETLEQGGLRRLFKEAFAAAVRRAGELADLFGKNR</sequence>
<evidence type="ECO:0000313" key="15">
    <source>
        <dbReference type="Proteomes" id="UP000178885"/>
    </source>
</evidence>
<dbReference type="STRING" id="1817760.A2151_04475"/>
<comment type="subcellular location">
    <subcellularLocation>
        <location evidence="1 8">Cytoplasm</location>
    </subcellularLocation>
</comment>
<dbReference type="FunFam" id="3.40.50.720:FF:000190">
    <property type="entry name" value="Pyrroline-5-carboxylate reductase"/>
    <property type="match status" value="1"/>
</dbReference>
<comment type="similarity">
    <text evidence="2 8 11">Belongs to the pyrroline-5-carboxylate reductase family.</text>
</comment>
<proteinExistence type="inferred from homology"/>
<evidence type="ECO:0000256" key="10">
    <source>
        <dbReference type="PIRSR" id="PIRSR000193-1"/>
    </source>
</evidence>
<evidence type="ECO:0000256" key="11">
    <source>
        <dbReference type="RuleBase" id="RU003903"/>
    </source>
</evidence>
<dbReference type="NCBIfam" id="TIGR00112">
    <property type="entry name" value="proC"/>
    <property type="match status" value="1"/>
</dbReference>
<dbReference type="SUPFAM" id="SSF48179">
    <property type="entry name" value="6-phosphogluconate dehydrogenase C-terminal domain-like"/>
    <property type="match status" value="1"/>
</dbReference>
<evidence type="ECO:0000256" key="8">
    <source>
        <dbReference type="HAMAP-Rule" id="MF_01925"/>
    </source>
</evidence>
<dbReference type="Gene3D" id="3.40.50.720">
    <property type="entry name" value="NAD(P)-binding Rossmann-like Domain"/>
    <property type="match status" value="1"/>
</dbReference>
<evidence type="ECO:0000256" key="9">
    <source>
        <dbReference type="NCBIfam" id="TIGR00112"/>
    </source>
</evidence>
<comment type="catalytic activity">
    <reaction evidence="8 11">
        <text>L-proline + NADP(+) = (S)-1-pyrroline-5-carboxylate + NADPH + 2 H(+)</text>
        <dbReference type="Rhea" id="RHEA:14109"/>
        <dbReference type="ChEBI" id="CHEBI:15378"/>
        <dbReference type="ChEBI" id="CHEBI:17388"/>
        <dbReference type="ChEBI" id="CHEBI:57783"/>
        <dbReference type="ChEBI" id="CHEBI:58349"/>
        <dbReference type="ChEBI" id="CHEBI:60039"/>
        <dbReference type="EC" id="1.5.1.2"/>
    </reaction>
</comment>
<keyword evidence="5 8" id="KW-0641">Proline biosynthesis</keyword>
<feature type="binding site" evidence="10">
    <location>
        <begin position="70"/>
        <end position="73"/>
    </location>
    <ligand>
        <name>NADP(+)</name>
        <dbReference type="ChEBI" id="CHEBI:58349"/>
    </ligand>
</feature>
<organism evidence="14 15">
    <name type="scientific">Candidatus Muproteobacteria bacterium RBG_16_65_34</name>
    <dbReference type="NCBI Taxonomy" id="1817760"/>
    <lineage>
        <taxon>Bacteria</taxon>
        <taxon>Pseudomonadati</taxon>
        <taxon>Pseudomonadota</taxon>
        <taxon>Candidatus Muproteobacteria</taxon>
    </lineage>
</organism>
<evidence type="ECO:0000259" key="13">
    <source>
        <dbReference type="Pfam" id="PF14748"/>
    </source>
</evidence>
<feature type="binding site" evidence="10">
    <location>
        <position position="57"/>
    </location>
    <ligand>
        <name>NADPH</name>
        <dbReference type="ChEBI" id="CHEBI:57783"/>
    </ligand>
</feature>
<dbReference type="AlphaFoldDB" id="A0A1F6TUU9"/>
<evidence type="ECO:0000256" key="2">
    <source>
        <dbReference type="ARBA" id="ARBA00005525"/>
    </source>
</evidence>
<feature type="domain" description="Pyrroline-5-carboxylate reductase dimerisation" evidence="13">
    <location>
        <begin position="164"/>
        <end position="268"/>
    </location>
</feature>
<dbReference type="Pfam" id="PF03807">
    <property type="entry name" value="F420_oxidored"/>
    <property type="match status" value="1"/>
</dbReference>
<comment type="pathway">
    <text evidence="8 11">Amino-acid biosynthesis; L-proline biosynthesis; L-proline from L-glutamate 5-semialdehyde: step 1/1.</text>
</comment>
<dbReference type="InterPro" id="IPR036291">
    <property type="entry name" value="NAD(P)-bd_dom_sf"/>
</dbReference>
<dbReference type="SUPFAM" id="SSF51735">
    <property type="entry name" value="NAD(P)-binding Rossmann-fold domains"/>
    <property type="match status" value="1"/>
</dbReference>
<keyword evidence="7 8" id="KW-0560">Oxidoreductase</keyword>
<dbReference type="InterPro" id="IPR000304">
    <property type="entry name" value="Pyrroline-COOH_reductase"/>
</dbReference>
<evidence type="ECO:0000256" key="4">
    <source>
        <dbReference type="ARBA" id="ARBA00022605"/>
    </source>
</evidence>